<feature type="transmembrane region" description="Helical" evidence="1">
    <location>
        <begin position="253"/>
        <end position="276"/>
    </location>
</feature>
<evidence type="ECO:0000313" key="3">
    <source>
        <dbReference type="Proteomes" id="UP001499854"/>
    </source>
</evidence>
<keyword evidence="1" id="KW-0472">Membrane</keyword>
<reference evidence="2 3" key="1">
    <citation type="journal article" date="2019" name="Int. J. Syst. Evol. Microbiol.">
        <title>The Global Catalogue of Microorganisms (GCM) 10K type strain sequencing project: providing services to taxonomists for standard genome sequencing and annotation.</title>
        <authorList>
            <consortium name="The Broad Institute Genomics Platform"/>
            <consortium name="The Broad Institute Genome Sequencing Center for Infectious Disease"/>
            <person name="Wu L."/>
            <person name="Ma J."/>
        </authorList>
    </citation>
    <scope>NUCLEOTIDE SEQUENCE [LARGE SCALE GENOMIC DNA]</scope>
    <source>
        <strain evidence="2 3">JCM 16013</strain>
    </source>
</reference>
<dbReference type="RefSeq" id="WP_344659777.1">
    <property type="nucleotide sequence ID" value="NZ_BAAAQM010000032.1"/>
</dbReference>
<feature type="transmembrane region" description="Helical" evidence="1">
    <location>
        <begin position="47"/>
        <end position="69"/>
    </location>
</feature>
<keyword evidence="1" id="KW-0812">Transmembrane</keyword>
<feature type="transmembrane region" description="Helical" evidence="1">
    <location>
        <begin position="206"/>
        <end position="227"/>
    </location>
</feature>
<name>A0ABN2SC43_9ACTN</name>
<gene>
    <name evidence="2" type="ORF">GCM10009838_52530</name>
</gene>
<feature type="transmembrane region" description="Helical" evidence="1">
    <location>
        <begin position="130"/>
        <end position="157"/>
    </location>
</feature>
<feature type="transmembrane region" description="Helical" evidence="1">
    <location>
        <begin position="177"/>
        <end position="199"/>
    </location>
</feature>
<sequence>MTTATHPFGATAPAPGGMTAPIGPVKATFGGALRSEWTKIRSVRSTFWTLIVALVATVGVSVLVALGTVGSKSALEDLKTTGDPTMQTMSGFILGMLAMVVFGAMAITAEYSTGMIRTSFTSQPRRSVVLAAKALVMALVALVIGLVSSFASFLIGARVFSGHGIHVGLGDPHVLRAVAGGGLFFAVTALLAFGLGAVLRHTAGSITAGVGLMFLLPVLQSFLPGSWRDHIGKWLPLNTGGNIMTTRNTEHMFTAWTGFGIFALYALVVLIAGFWLTRKRDA</sequence>
<dbReference type="EMBL" id="BAAAQM010000032">
    <property type="protein sequence ID" value="GAA1984139.1"/>
    <property type="molecule type" value="Genomic_DNA"/>
</dbReference>
<feature type="transmembrane region" description="Helical" evidence="1">
    <location>
        <begin position="89"/>
        <end position="109"/>
    </location>
</feature>
<organism evidence="2 3">
    <name type="scientific">Catenulispora subtropica</name>
    <dbReference type="NCBI Taxonomy" id="450798"/>
    <lineage>
        <taxon>Bacteria</taxon>
        <taxon>Bacillati</taxon>
        <taxon>Actinomycetota</taxon>
        <taxon>Actinomycetes</taxon>
        <taxon>Catenulisporales</taxon>
        <taxon>Catenulisporaceae</taxon>
        <taxon>Catenulispora</taxon>
    </lineage>
</organism>
<keyword evidence="3" id="KW-1185">Reference proteome</keyword>
<proteinExistence type="predicted"/>
<dbReference type="PANTHER" id="PTHR37305:SF1">
    <property type="entry name" value="MEMBRANE PROTEIN"/>
    <property type="match status" value="1"/>
</dbReference>
<evidence type="ECO:0000313" key="2">
    <source>
        <dbReference type="EMBL" id="GAA1984139.1"/>
    </source>
</evidence>
<comment type="caution">
    <text evidence="2">The sequence shown here is derived from an EMBL/GenBank/DDBJ whole genome shotgun (WGS) entry which is preliminary data.</text>
</comment>
<dbReference type="Proteomes" id="UP001499854">
    <property type="component" value="Unassembled WGS sequence"/>
</dbReference>
<keyword evidence="1" id="KW-1133">Transmembrane helix</keyword>
<protein>
    <submittedName>
        <fullName evidence="2">ABC transporter permease subunit</fullName>
    </submittedName>
</protein>
<dbReference type="Pfam" id="PF12730">
    <property type="entry name" value="ABC2_membrane_4"/>
    <property type="match status" value="1"/>
</dbReference>
<dbReference type="PANTHER" id="PTHR37305">
    <property type="entry name" value="INTEGRAL MEMBRANE PROTEIN-RELATED"/>
    <property type="match status" value="1"/>
</dbReference>
<evidence type="ECO:0000256" key="1">
    <source>
        <dbReference type="SAM" id="Phobius"/>
    </source>
</evidence>
<accession>A0ABN2SC43</accession>